<dbReference type="AlphaFoldDB" id="A0A4R6YE71"/>
<protein>
    <submittedName>
        <fullName evidence="2">Uncharacterized protein</fullName>
    </submittedName>
</protein>
<gene>
    <name evidence="2" type="ORF">DES43_11599</name>
</gene>
<feature type="transmembrane region" description="Helical" evidence="1">
    <location>
        <begin position="20"/>
        <end position="45"/>
    </location>
</feature>
<sequence>MNEPPRDYIEHDPDEFRRPIWVAIWSARLTLALSLIIAFVSMTYYRMGPGEHYDWRNIPFVALWLFLMVWLIVPSIPLVDGDSAESARKSLAFRLGKKLNRILHHRGRNAAIRD</sequence>
<keyword evidence="1" id="KW-0472">Membrane</keyword>
<evidence type="ECO:0000313" key="3">
    <source>
        <dbReference type="Proteomes" id="UP000294958"/>
    </source>
</evidence>
<feature type="transmembrane region" description="Helical" evidence="1">
    <location>
        <begin position="57"/>
        <end position="76"/>
    </location>
</feature>
<keyword evidence="1" id="KW-0812">Transmembrane</keyword>
<evidence type="ECO:0000313" key="2">
    <source>
        <dbReference type="EMBL" id="TDR34329.1"/>
    </source>
</evidence>
<comment type="caution">
    <text evidence="2">The sequence shown here is derived from an EMBL/GenBank/DDBJ whole genome shotgun (WGS) entry which is preliminary data.</text>
</comment>
<keyword evidence="1" id="KW-1133">Transmembrane helix</keyword>
<organism evidence="2 3">
    <name type="scientific">Aquamicrobium defluvii</name>
    <dbReference type="NCBI Taxonomy" id="69279"/>
    <lineage>
        <taxon>Bacteria</taxon>
        <taxon>Pseudomonadati</taxon>
        <taxon>Pseudomonadota</taxon>
        <taxon>Alphaproteobacteria</taxon>
        <taxon>Hyphomicrobiales</taxon>
        <taxon>Phyllobacteriaceae</taxon>
        <taxon>Aquamicrobium</taxon>
    </lineage>
</organism>
<proteinExistence type="predicted"/>
<dbReference type="EMBL" id="SNZF01000015">
    <property type="protein sequence ID" value="TDR34329.1"/>
    <property type="molecule type" value="Genomic_DNA"/>
</dbReference>
<name>A0A4R6YE71_9HYPH</name>
<reference evidence="2 3" key="1">
    <citation type="submission" date="2019-03" db="EMBL/GenBank/DDBJ databases">
        <title>Genomic Encyclopedia of Type Strains, Phase IV (KMG-IV): sequencing the most valuable type-strain genomes for metagenomic binning, comparative biology and taxonomic classification.</title>
        <authorList>
            <person name="Goeker M."/>
        </authorList>
    </citation>
    <scope>NUCLEOTIDE SEQUENCE [LARGE SCALE GENOMIC DNA]</scope>
    <source>
        <strain evidence="2 3">DSM 11603</strain>
    </source>
</reference>
<accession>A0A4R6YE71</accession>
<dbReference type="Proteomes" id="UP000294958">
    <property type="component" value="Unassembled WGS sequence"/>
</dbReference>
<evidence type="ECO:0000256" key="1">
    <source>
        <dbReference type="SAM" id="Phobius"/>
    </source>
</evidence>
<keyword evidence="3" id="KW-1185">Reference proteome</keyword>